<dbReference type="SUPFAM" id="SSF103473">
    <property type="entry name" value="MFS general substrate transporter"/>
    <property type="match status" value="1"/>
</dbReference>
<evidence type="ECO:0000256" key="4">
    <source>
        <dbReference type="ARBA" id="ARBA00022692"/>
    </source>
</evidence>
<keyword evidence="6 8" id="KW-0472">Membrane</keyword>
<feature type="transmembrane region" description="Helical" evidence="8">
    <location>
        <begin position="336"/>
        <end position="356"/>
    </location>
</feature>
<dbReference type="RefSeq" id="XP_001644060.1">
    <property type="nucleotide sequence ID" value="XM_001644010.1"/>
</dbReference>
<feature type="transmembrane region" description="Helical" evidence="8">
    <location>
        <begin position="371"/>
        <end position="392"/>
    </location>
</feature>
<dbReference type="InterPro" id="IPR003663">
    <property type="entry name" value="Sugar/inositol_transpt"/>
</dbReference>
<feature type="transmembrane region" description="Helical" evidence="8">
    <location>
        <begin position="430"/>
        <end position="454"/>
    </location>
</feature>
<dbReference type="InParanoid" id="A7TNE9"/>
<accession>A7TNE9</accession>
<dbReference type="PROSITE" id="PS00217">
    <property type="entry name" value="SUGAR_TRANSPORT_2"/>
    <property type="match status" value="1"/>
</dbReference>
<feature type="transmembrane region" description="Helical" evidence="8">
    <location>
        <begin position="191"/>
        <end position="209"/>
    </location>
</feature>
<organism evidence="11">
    <name type="scientific">Vanderwaltozyma polyspora (strain ATCC 22028 / DSM 70294 / BCRC 21397 / CBS 2163 / NBRC 10782 / NRRL Y-8283 / UCD 57-17)</name>
    <name type="common">Kluyveromyces polysporus</name>
    <dbReference type="NCBI Taxonomy" id="436907"/>
    <lineage>
        <taxon>Eukaryota</taxon>
        <taxon>Fungi</taxon>
        <taxon>Dikarya</taxon>
        <taxon>Ascomycota</taxon>
        <taxon>Saccharomycotina</taxon>
        <taxon>Saccharomycetes</taxon>
        <taxon>Saccharomycetales</taxon>
        <taxon>Saccharomycetaceae</taxon>
        <taxon>Vanderwaltozyma</taxon>
    </lineage>
</organism>
<dbReference type="InterPro" id="IPR050360">
    <property type="entry name" value="MFS_Sugar_Transporters"/>
</dbReference>
<feature type="transmembrane region" description="Helical" evidence="8">
    <location>
        <begin position="99"/>
        <end position="120"/>
    </location>
</feature>
<sequence>MSALNNKDFITREENTEAYGTVVSCESVASSCKDKAEPNDEPIVVNGPSSLLVPVLLCSMISFGGFIFGWDIGTIGGIVNMPSFQLNFGLSVDGPSSDTWIIGLVVSIFNIGSAIGGLTLAKLGDLFGRKAGLFTALGFYNIGLFIQLINDHNWYQFFIGRIFTGLAVGSIAVLVPMFISESAPLKIRGSMVCMYQLMITLGILLGNVVNYGCKDMSIVQFQNKSWQTPLSLGFAWAWIIAIGLIFIPESSQFLLRIKNDVNAAKVSFAKMNGLQINDEMTDRYIYTQQNITDSFKTEEKNEIAIESATDDSKNDTSKNRNLFEFISGEPKLGLRLFVGIMAMIFQQLSGINYYFYYGTSIFKSVGLDDPYITSILLSSVNFFATFGGIYFVEAIGRKSCLLVGSLGMFCCMMIYSSVGGFVANTPTTGAVLIIFTCVYICFFATTLGPVTYVLVSELFPLRTRAISMAVCTSFNWIFGFLISLFTPVIISKIGFLFGYVFAGCLLASAVFVWFLVPETKNKTEQEIDEMYT</sequence>
<dbReference type="CDD" id="cd17356">
    <property type="entry name" value="MFS_HXT"/>
    <property type="match status" value="1"/>
</dbReference>
<feature type="transmembrane region" description="Helical" evidence="8">
    <location>
        <begin position="466"/>
        <end position="490"/>
    </location>
</feature>
<dbReference type="OrthoDB" id="2241241at2759"/>
<dbReference type="PRINTS" id="PR00171">
    <property type="entry name" value="SUGRTRNSPORT"/>
</dbReference>
<dbReference type="EMBL" id="DS480430">
    <property type="protein sequence ID" value="EDO16202.1"/>
    <property type="molecule type" value="Genomic_DNA"/>
</dbReference>
<dbReference type="NCBIfam" id="TIGR00879">
    <property type="entry name" value="SP"/>
    <property type="match status" value="1"/>
</dbReference>
<dbReference type="Gene3D" id="1.20.1250.20">
    <property type="entry name" value="MFS general substrate transporter like domains"/>
    <property type="match status" value="1"/>
</dbReference>
<keyword evidence="11" id="KW-1185">Reference proteome</keyword>
<evidence type="ECO:0000313" key="11">
    <source>
        <dbReference type="Proteomes" id="UP000000267"/>
    </source>
</evidence>
<dbReference type="PROSITE" id="PS00216">
    <property type="entry name" value="SUGAR_TRANSPORT_1"/>
    <property type="match status" value="1"/>
</dbReference>
<dbReference type="InterPro" id="IPR005829">
    <property type="entry name" value="Sugar_transporter_CS"/>
</dbReference>
<dbReference type="HOGENOM" id="CLU_001265_30_1_1"/>
<dbReference type="eggNOG" id="KOG0254">
    <property type="taxonomic scope" value="Eukaryota"/>
</dbReference>
<evidence type="ECO:0000313" key="10">
    <source>
        <dbReference type="EMBL" id="EDO16202.1"/>
    </source>
</evidence>
<dbReference type="InterPro" id="IPR020846">
    <property type="entry name" value="MFS_dom"/>
</dbReference>
<dbReference type="PhylomeDB" id="A7TNE9"/>
<feature type="domain" description="Major facilitator superfamily (MFS) profile" evidence="9">
    <location>
        <begin position="57"/>
        <end position="520"/>
    </location>
</feature>
<dbReference type="Proteomes" id="UP000000267">
    <property type="component" value="Unassembled WGS sequence"/>
</dbReference>
<dbReference type="InterPro" id="IPR036259">
    <property type="entry name" value="MFS_trans_sf"/>
</dbReference>
<proteinExistence type="inferred from homology"/>
<feature type="transmembrane region" description="Helical" evidence="8">
    <location>
        <begin position="155"/>
        <end position="179"/>
    </location>
</feature>
<evidence type="ECO:0000259" key="9">
    <source>
        <dbReference type="PROSITE" id="PS50850"/>
    </source>
</evidence>
<evidence type="ECO:0000256" key="1">
    <source>
        <dbReference type="ARBA" id="ARBA00004141"/>
    </source>
</evidence>
<gene>
    <name evidence="10" type="ORF">Kpol_1014p21</name>
</gene>
<reference evidence="10 11" key="1">
    <citation type="journal article" date="2007" name="Proc. Natl. Acad. Sci. U.S.A.">
        <title>Independent sorting-out of thousands of duplicated gene pairs in two yeast species descended from a whole-genome duplication.</title>
        <authorList>
            <person name="Scannell D.R."/>
            <person name="Frank A.C."/>
            <person name="Conant G.C."/>
            <person name="Byrne K.P."/>
            <person name="Woolfit M."/>
            <person name="Wolfe K.H."/>
        </authorList>
    </citation>
    <scope>NUCLEOTIDE SEQUENCE [LARGE SCALE GENOMIC DNA]</scope>
    <source>
        <strain evidence="11">ATCC 22028 / DSM 70294 / BCRC 21397 / CBS 2163 / NBRC 10782 / NRRL Y-8283 / UCD 57-17</strain>
    </source>
</reference>
<feature type="transmembrane region" description="Helical" evidence="8">
    <location>
        <begin position="132"/>
        <end position="149"/>
    </location>
</feature>
<dbReference type="FunCoup" id="A7TNE9">
    <property type="interactions" value="1433"/>
</dbReference>
<comment type="subcellular location">
    <subcellularLocation>
        <location evidence="1">Membrane</location>
        <topology evidence="1">Multi-pass membrane protein</topology>
    </subcellularLocation>
</comment>
<evidence type="ECO:0000256" key="6">
    <source>
        <dbReference type="ARBA" id="ARBA00023136"/>
    </source>
</evidence>
<keyword evidence="4 8" id="KW-0812">Transmembrane</keyword>
<dbReference type="InterPro" id="IPR005828">
    <property type="entry name" value="MFS_sugar_transport-like"/>
</dbReference>
<dbReference type="GO" id="GO:0005351">
    <property type="term" value="F:carbohydrate:proton symporter activity"/>
    <property type="evidence" value="ECO:0007669"/>
    <property type="project" value="TreeGrafter"/>
</dbReference>
<name>A7TNE9_VANPO</name>
<dbReference type="PANTHER" id="PTHR48022:SF50">
    <property type="entry name" value="HEXOSE TRANSPORTER HXT14"/>
    <property type="match status" value="1"/>
</dbReference>
<evidence type="ECO:0000256" key="8">
    <source>
        <dbReference type="SAM" id="Phobius"/>
    </source>
</evidence>
<dbReference type="STRING" id="436907.A7TNE9"/>
<keyword evidence="5 8" id="KW-1133">Transmembrane helix</keyword>
<dbReference type="GO" id="GO:0005886">
    <property type="term" value="C:plasma membrane"/>
    <property type="evidence" value="ECO:0007669"/>
    <property type="project" value="TreeGrafter"/>
</dbReference>
<dbReference type="PROSITE" id="PS50850">
    <property type="entry name" value="MFS"/>
    <property type="match status" value="1"/>
</dbReference>
<protein>
    <recommendedName>
        <fullName evidence="9">Major facilitator superfamily (MFS) profile domain-containing protein</fullName>
    </recommendedName>
</protein>
<evidence type="ECO:0000256" key="7">
    <source>
        <dbReference type="RuleBase" id="RU003346"/>
    </source>
</evidence>
<dbReference type="Pfam" id="PF00083">
    <property type="entry name" value="Sugar_tr"/>
    <property type="match status" value="1"/>
</dbReference>
<dbReference type="KEGG" id="vpo:Kpol_1014p21"/>
<dbReference type="GO" id="GO:0005354">
    <property type="term" value="F:galactose transmembrane transporter activity"/>
    <property type="evidence" value="ECO:0007669"/>
    <property type="project" value="EnsemblFungi"/>
</dbReference>
<evidence type="ECO:0000256" key="5">
    <source>
        <dbReference type="ARBA" id="ARBA00022989"/>
    </source>
</evidence>
<feature type="transmembrane region" description="Helical" evidence="8">
    <location>
        <begin position="496"/>
        <end position="516"/>
    </location>
</feature>
<dbReference type="OMA" id="IFGWDVG"/>
<feature type="transmembrane region" description="Helical" evidence="8">
    <location>
        <begin position="51"/>
        <end position="79"/>
    </location>
</feature>
<evidence type="ECO:0000256" key="2">
    <source>
        <dbReference type="ARBA" id="ARBA00010992"/>
    </source>
</evidence>
<evidence type="ECO:0000256" key="3">
    <source>
        <dbReference type="ARBA" id="ARBA00022448"/>
    </source>
</evidence>
<comment type="similarity">
    <text evidence="2 7">Belongs to the major facilitator superfamily. Sugar transporter (TC 2.A.1.1) family.</text>
</comment>
<dbReference type="PANTHER" id="PTHR48022">
    <property type="entry name" value="PLASTIDIC GLUCOSE TRANSPORTER 4"/>
    <property type="match status" value="1"/>
</dbReference>
<feature type="transmembrane region" description="Helical" evidence="8">
    <location>
        <begin position="229"/>
        <end position="247"/>
    </location>
</feature>
<dbReference type="AlphaFoldDB" id="A7TNE9"/>
<keyword evidence="3 7" id="KW-0813">Transport</keyword>
<feature type="transmembrane region" description="Helical" evidence="8">
    <location>
        <begin position="399"/>
        <end position="418"/>
    </location>
</feature>
<dbReference type="GeneID" id="5544346"/>